<proteinExistence type="predicted"/>
<evidence type="ECO:0000313" key="2">
    <source>
        <dbReference type="EMBL" id="BDD12265.1"/>
    </source>
</evidence>
<geneLocation type="plasmid" evidence="2 3">
    <name>pFA3</name>
</geneLocation>
<keyword evidence="2" id="KW-0614">Plasmid</keyword>
<accession>A0AAU9DM43</accession>
<feature type="domain" description="Cupin type-2" evidence="1">
    <location>
        <begin position="34"/>
        <end position="87"/>
    </location>
</feature>
<sequence length="93" mass="10742">MEKRKTSFGEMETLLEREGKIVSERLYFEREGRGHTHNVWEICYVIAGQGVIVNGEERVEVKKGDVCKIPPNAEHWMIPDPDMEVLLVYSPNP</sequence>
<gene>
    <name evidence="2" type="ORF">FUAX_46970</name>
</gene>
<dbReference type="Proteomes" id="UP001348817">
    <property type="component" value="Plasmid pFA3"/>
</dbReference>
<organism evidence="2 3">
    <name type="scientific">Fulvitalea axinellae</name>
    <dbReference type="NCBI Taxonomy" id="1182444"/>
    <lineage>
        <taxon>Bacteria</taxon>
        <taxon>Pseudomonadati</taxon>
        <taxon>Bacteroidota</taxon>
        <taxon>Cytophagia</taxon>
        <taxon>Cytophagales</taxon>
        <taxon>Persicobacteraceae</taxon>
        <taxon>Fulvitalea</taxon>
    </lineage>
</organism>
<dbReference type="InterPro" id="IPR013096">
    <property type="entry name" value="Cupin_2"/>
</dbReference>
<dbReference type="AlphaFoldDB" id="A0AAU9DM43"/>
<dbReference type="InterPro" id="IPR014710">
    <property type="entry name" value="RmlC-like_jellyroll"/>
</dbReference>
<dbReference type="Gene3D" id="2.60.120.10">
    <property type="entry name" value="Jelly Rolls"/>
    <property type="match status" value="1"/>
</dbReference>
<reference evidence="2 3" key="1">
    <citation type="submission" date="2021-12" db="EMBL/GenBank/DDBJ databases">
        <title>Genome sequencing of bacteria with rrn-lacking chromosome and rrn-plasmid.</title>
        <authorList>
            <person name="Anda M."/>
            <person name="Iwasaki W."/>
        </authorList>
    </citation>
    <scope>NUCLEOTIDE SEQUENCE [LARGE SCALE GENOMIC DNA]</scope>
    <source>
        <strain evidence="2 3">DSM 100852</strain>
        <plasmid evidence="2 3">pFA3</plasmid>
    </source>
</reference>
<evidence type="ECO:0000313" key="3">
    <source>
        <dbReference type="Proteomes" id="UP001348817"/>
    </source>
</evidence>
<dbReference type="KEGG" id="fax:FUAX_46970"/>
<dbReference type="RefSeq" id="WP_338395405.1">
    <property type="nucleotide sequence ID" value="NZ_AP025317.1"/>
</dbReference>
<name>A0AAU9DM43_9BACT</name>
<dbReference type="InterPro" id="IPR011051">
    <property type="entry name" value="RmlC_Cupin_sf"/>
</dbReference>
<keyword evidence="3" id="KW-1185">Reference proteome</keyword>
<protein>
    <recommendedName>
        <fullName evidence="1">Cupin type-2 domain-containing protein</fullName>
    </recommendedName>
</protein>
<dbReference type="EMBL" id="AP025317">
    <property type="protein sequence ID" value="BDD12265.1"/>
    <property type="molecule type" value="Genomic_DNA"/>
</dbReference>
<dbReference type="SUPFAM" id="SSF51182">
    <property type="entry name" value="RmlC-like cupins"/>
    <property type="match status" value="1"/>
</dbReference>
<evidence type="ECO:0000259" key="1">
    <source>
        <dbReference type="Pfam" id="PF07883"/>
    </source>
</evidence>
<dbReference type="Pfam" id="PF07883">
    <property type="entry name" value="Cupin_2"/>
    <property type="match status" value="1"/>
</dbReference>